<dbReference type="AlphaFoldDB" id="A0A9X4CZ62"/>
<dbReference type="SUPFAM" id="SSF56399">
    <property type="entry name" value="ADP-ribosylation"/>
    <property type="match status" value="1"/>
</dbReference>
<accession>A0A9X4CZ62</accession>
<comment type="caution">
    <text evidence="2">The sequence shown here is derived from an EMBL/GenBank/DDBJ whole genome shotgun (WGS) entry which is preliminary data.</text>
</comment>
<proteinExistence type="predicted"/>
<name>A0A9X4CZ62_9PSED</name>
<reference evidence="2" key="1">
    <citation type="submission" date="2022-07" db="EMBL/GenBank/DDBJ databases">
        <title>Multi-strain Analysis of Pseudomonas putida Reveals Metabolic and Genetic Diversity.</title>
        <authorList>
            <person name="Monk J.M."/>
        </authorList>
    </citation>
    <scope>NUCLEOTIDE SEQUENCE</scope>
    <source>
        <strain evidence="2">17514</strain>
    </source>
</reference>
<evidence type="ECO:0000256" key="1">
    <source>
        <dbReference type="SAM" id="MobiDB-lite"/>
    </source>
</evidence>
<protein>
    <submittedName>
        <fullName evidence="2">RHS repeat-associated core domain-containing protein</fullName>
    </submittedName>
</protein>
<dbReference type="NCBIfam" id="TIGR03696">
    <property type="entry name" value="Rhs_assc_core"/>
    <property type="match status" value="1"/>
</dbReference>
<dbReference type="EMBL" id="JANIAN010000010">
    <property type="protein sequence ID" value="MDD2106622.1"/>
    <property type="molecule type" value="Genomic_DNA"/>
</dbReference>
<dbReference type="Gene3D" id="2.180.10.10">
    <property type="entry name" value="RHS repeat-associated core"/>
    <property type="match status" value="1"/>
</dbReference>
<organism evidence="2 3">
    <name type="scientific">Pseudomonas asiatica</name>
    <dbReference type="NCBI Taxonomy" id="2219225"/>
    <lineage>
        <taxon>Bacteria</taxon>
        <taxon>Pseudomonadati</taxon>
        <taxon>Pseudomonadota</taxon>
        <taxon>Gammaproteobacteria</taxon>
        <taxon>Pseudomonadales</taxon>
        <taxon>Pseudomonadaceae</taxon>
        <taxon>Pseudomonas</taxon>
    </lineage>
</organism>
<dbReference type="InterPro" id="IPR022385">
    <property type="entry name" value="Rhs_assc_core"/>
</dbReference>
<evidence type="ECO:0000313" key="2">
    <source>
        <dbReference type="EMBL" id="MDD2106622.1"/>
    </source>
</evidence>
<sequence length="263" mass="28567">MWGRPSEPRAYSPYGDSKSTPTPSLAFCGQYRDPLTGNYPLGNGRRYYSPVLMRFISPDSLSPFSRGDINGYAYCGGDPVNRHDPGGAEWYFVGLRAGFTVSSATTGLGAVIRTARNIVGRRRDVKITRGEILRPENYQGHKELSDKDRIANMHHFFTGVAGVTGNVYSFVVGDVPRAQTVGDIAGITAVYTNTVGGWTGNFDGLSEVLGYLKAYPTETPMILLETLADVTMLPDALNNAGLMLIAAANKIRRTNPRPHSVQG</sequence>
<dbReference type="Proteomes" id="UP001150678">
    <property type="component" value="Unassembled WGS sequence"/>
</dbReference>
<gene>
    <name evidence="2" type="ORF">NP533_10450</name>
</gene>
<evidence type="ECO:0000313" key="3">
    <source>
        <dbReference type="Proteomes" id="UP001150678"/>
    </source>
</evidence>
<feature type="region of interest" description="Disordered" evidence="1">
    <location>
        <begin position="1"/>
        <end position="21"/>
    </location>
</feature>